<dbReference type="SUPFAM" id="SSF56672">
    <property type="entry name" value="DNA/RNA polymerases"/>
    <property type="match status" value="1"/>
</dbReference>
<dbReference type="GO" id="GO:0006508">
    <property type="term" value="P:proteolysis"/>
    <property type="evidence" value="ECO:0007669"/>
    <property type="project" value="UniProtKB-KW"/>
</dbReference>
<dbReference type="InterPro" id="IPR043502">
    <property type="entry name" value="DNA/RNA_pol_sf"/>
</dbReference>
<dbReference type="InterPro" id="IPR008753">
    <property type="entry name" value="Peptidase_M13_N"/>
</dbReference>
<dbReference type="PANTHER" id="PTHR47510">
    <property type="entry name" value="REVERSE TRANSCRIPTASE DOMAIN-CONTAINING PROTEIN"/>
    <property type="match status" value="1"/>
</dbReference>
<dbReference type="Proteomes" id="UP001152795">
    <property type="component" value="Unassembled WGS sequence"/>
</dbReference>
<keyword evidence="7" id="KW-0808">Transferase</keyword>
<dbReference type="CDD" id="cd01650">
    <property type="entry name" value="RT_nLTR_like"/>
    <property type="match status" value="1"/>
</dbReference>
<dbReference type="Gene3D" id="1.10.1380.10">
    <property type="entry name" value="Neutral endopeptidase , domain2"/>
    <property type="match status" value="1"/>
</dbReference>
<gene>
    <name evidence="7" type="ORF">PACLA_8A075690</name>
</gene>
<keyword evidence="7" id="KW-0695">RNA-directed DNA polymerase</keyword>
<dbReference type="PROSITE" id="PS51885">
    <property type="entry name" value="NEPRILYSIN"/>
    <property type="match status" value="1"/>
</dbReference>
<dbReference type="InterPro" id="IPR000477">
    <property type="entry name" value="RT_dom"/>
</dbReference>
<evidence type="ECO:0000256" key="5">
    <source>
        <dbReference type="ARBA" id="ARBA00022833"/>
    </source>
</evidence>
<dbReference type="PANTHER" id="PTHR47510:SF3">
    <property type="entry name" value="ENDO_EXONUCLEASE_PHOSPHATASE DOMAIN-CONTAINING PROTEIN"/>
    <property type="match status" value="1"/>
</dbReference>
<reference evidence="7" key="1">
    <citation type="submission" date="2020-04" db="EMBL/GenBank/DDBJ databases">
        <authorList>
            <person name="Alioto T."/>
            <person name="Alioto T."/>
            <person name="Gomez Garrido J."/>
        </authorList>
    </citation>
    <scope>NUCLEOTIDE SEQUENCE</scope>
    <source>
        <strain evidence="7">A484AB</strain>
    </source>
</reference>
<protein>
    <submittedName>
        <fullName evidence="7">RNA-directed DNA polymerase from mobile element jockey</fullName>
    </submittedName>
</protein>
<keyword evidence="5" id="KW-0862">Zinc</keyword>
<comment type="cofactor">
    <cofactor evidence="1">
        <name>Zn(2+)</name>
        <dbReference type="ChEBI" id="CHEBI:29105"/>
    </cofactor>
</comment>
<comment type="caution">
    <text evidence="7">The sequence shown here is derived from an EMBL/GenBank/DDBJ whole genome shotgun (WGS) entry which is preliminary data.</text>
</comment>
<keyword evidence="4" id="KW-0378">Hydrolase</keyword>
<dbReference type="SUPFAM" id="SSF55486">
    <property type="entry name" value="Metalloproteases ('zincins'), catalytic domain"/>
    <property type="match status" value="1"/>
</dbReference>
<proteinExistence type="predicted"/>
<dbReference type="OrthoDB" id="411378at2759"/>
<dbReference type="InterPro" id="IPR042089">
    <property type="entry name" value="Peptidase_M13_dom_2"/>
</dbReference>
<dbReference type="GO" id="GO:0046872">
    <property type="term" value="F:metal ion binding"/>
    <property type="evidence" value="ECO:0007669"/>
    <property type="project" value="UniProtKB-KW"/>
</dbReference>
<dbReference type="PRINTS" id="PR00786">
    <property type="entry name" value="NEPRILYSIN"/>
</dbReference>
<dbReference type="GO" id="GO:0004222">
    <property type="term" value="F:metalloendopeptidase activity"/>
    <property type="evidence" value="ECO:0007669"/>
    <property type="project" value="InterPro"/>
</dbReference>
<evidence type="ECO:0000313" key="7">
    <source>
        <dbReference type="EMBL" id="CAB4002266.1"/>
    </source>
</evidence>
<dbReference type="EMBL" id="CACRXK020004307">
    <property type="protein sequence ID" value="CAB4002266.1"/>
    <property type="molecule type" value="Genomic_DNA"/>
</dbReference>
<dbReference type="AlphaFoldDB" id="A0A6S7HD79"/>
<evidence type="ECO:0000256" key="6">
    <source>
        <dbReference type="ARBA" id="ARBA00023049"/>
    </source>
</evidence>
<dbReference type="Pfam" id="PF00078">
    <property type="entry name" value="RVT_1"/>
    <property type="match status" value="1"/>
</dbReference>
<dbReference type="InterPro" id="IPR000718">
    <property type="entry name" value="Peptidase_M13"/>
</dbReference>
<keyword evidence="8" id="KW-1185">Reference proteome</keyword>
<organism evidence="7 8">
    <name type="scientific">Paramuricea clavata</name>
    <name type="common">Red gorgonian</name>
    <name type="synonym">Violescent sea-whip</name>
    <dbReference type="NCBI Taxonomy" id="317549"/>
    <lineage>
        <taxon>Eukaryota</taxon>
        <taxon>Metazoa</taxon>
        <taxon>Cnidaria</taxon>
        <taxon>Anthozoa</taxon>
        <taxon>Octocorallia</taxon>
        <taxon>Malacalcyonacea</taxon>
        <taxon>Plexauridae</taxon>
        <taxon>Paramuricea</taxon>
    </lineage>
</organism>
<evidence type="ECO:0000256" key="4">
    <source>
        <dbReference type="ARBA" id="ARBA00022801"/>
    </source>
</evidence>
<evidence type="ECO:0000256" key="2">
    <source>
        <dbReference type="ARBA" id="ARBA00022670"/>
    </source>
</evidence>
<dbReference type="Pfam" id="PF01431">
    <property type="entry name" value="Peptidase_M13"/>
    <property type="match status" value="1"/>
</dbReference>
<keyword evidence="6" id="KW-0482">Metalloprotease</keyword>
<dbReference type="GO" id="GO:0003964">
    <property type="term" value="F:RNA-directed DNA polymerase activity"/>
    <property type="evidence" value="ECO:0007669"/>
    <property type="project" value="UniProtKB-KW"/>
</dbReference>
<sequence length="1034" mass="119178">MASEDWTTVYSALDVDEKVSAYNSIIIKMLDEFLPEKTIRVHHSDKPWITGNIKMQIKARQKAFSRGDQPRYKQLCEKVANLIAKAKATYYRSKASEFRTSNQSKWYNCIHSLVNAENTTHTQFPHGPENLDLSDLAEKLQKAFTKPWSDRYTNVAFEIPEVNHPHKNNKPPLPSIGQVKAVLKHLNPRKATGIDKVPAWMLKQYHKDLAPVVYDIVCCSISQCCYPSLYKHALISPVPKVQPPRDINNDFRQISVLPHLAKILEKIQLQLNIEDLKIKNNQHAFTQHRSTVSALISTTQTWFNATDCSKTGKMGVHAAFIDFRKAFDLVDHNILLNKLAAMNINKPFWLWIKSFLSGRVQQVNLNGTLSSIATCPAGVPQGSVISPILFNTYIDDLEDALPEQLKVSTNKYADDCTQHQIVSVDSNSNLQQSINEVNNWAVLNKMAINAKKTKDMWISFTDAIPEPPRLRIGNELIERVNAFKLLGVSFQNNLKWNAHVEEITRKANKRLYHLRECRKSQLPPEVGIITYQSKIRPILEYASPVWAGLPNYLRDEIERVQSRSLRILGLEKDYLPPLNERREEATSREVDRFMNDPHHPCRSVLPKLINNQYNLRNIDRNRNISFFSGTERHKHSFSVSFLNYLTTICNIKTYPQHIYFLKQVIDVGEFKNYKIFMSTIFKLLGSNSTIDEEVNRIVDLEREFEDVKETFDPRDVKNLKKNIKFMTLDELNKFTSGKFNWTVYFEEILNGTKISIPSNLKLMILLPNNIKKIVDWIKAKPKSLLANEIIWNVIRGLISNLPVAFRAAQDKYTQRYTPRWRICNLLTDNYFTFATTLLYVNKHLPEDARKTAAEMFTEIKGQFIDGLKEQTWMDPGTRAQARLKLQKMTDVIGFPSFIKDPATLNAVYGHVQVDQYHLFQNTLNIFREIFWKKLTRLGRRATDSTRSSFSYLQINAFYNPQSNGMTILAGILQPPFYKGDRLKALNYGSLGMVVGHEITHGFDKLGILSGCRWIRILEIDKTSNLYQMILSVIV</sequence>
<dbReference type="InterPro" id="IPR018497">
    <property type="entry name" value="Peptidase_M13_C"/>
</dbReference>
<keyword evidence="7" id="KW-0548">Nucleotidyltransferase</keyword>
<keyword evidence="2" id="KW-0645">Protease</keyword>
<accession>A0A6S7HD79</accession>
<name>A0A6S7HD79_PARCT</name>
<evidence type="ECO:0000256" key="1">
    <source>
        <dbReference type="ARBA" id="ARBA00001947"/>
    </source>
</evidence>
<keyword evidence="3" id="KW-0479">Metal-binding</keyword>
<dbReference type="PROSITE" id="PS50878">
    <property type="entry name" value="RT_POL"/>
    <property type="match status" value="1"/>
</dbReference>
<evidence type="ECO:0000256" key="3">
    <source>
        <dbReference type="ARBA" id="ARBA00022723"/>
    </source>
</evidence>
<dbReference type="Pfam" id="PF05649">
    <property type="entry name" value="Peptidase_M13_N"/>
    <property type="match status" value="1"/>
</dbReference>
<dbReference type="CDD" id="cd08662">
    <property type="entry name" value="M13"/>
    <property type="match status" value="1"/>
</dbReference>
<evidence type="ECO:0000313" key="8">
    <source>
        <dbReference type="Proteomes" id="UP001152795"/>
    </source>
</evidence>